<dbReference type="EC" id="5.99.1.4" evidence="1"/>
<dbReference type="GO" id="GO:0004602">
    <property type="term" value="F:glutathione peroxidase activity"/>
    <property type="evidence" value="ECO:0007669"/>
    <property type="project" value="TreeGrafter"/>
</dbReference>
<dbReference type="InterPro" id="IPR014440">
    <property type="entry name" value="HCCAis_GSTk"/>
</dbReference>
<dbReference type="Proteomes" id="UP000265560">
    <property type="component" value="Chromosome"/>
</dbReference>
<dbReference type="PIRSF" id="PIRSF006386">
    <property type="entry name" value="HCCAis_GSTk"/>
    <property type="match status" value="1"/>
</dbReference>
<dbReference type="GO" id="GO:0004364">
    <property type="term" value="F:glutathione transferase activity"/>
    <property type="evidence" value="ECO:0007669"/>
    <property type="project" value="TreeGrafter"/>
</dbReference>
<dbReference type="GO" id="GO:0018845">
    <property type="term" value="F:2-hydroxychromene-2-carboxylate isomerase activity"/>
    <property type="evidence" value="ECO:0007669"/>
    <property type="project" value="UniProtKB-UniRule"/>
</dbReference>
<dbReference type="GO" id="GO:1901170">
    <property type="term" value="P:naphthalene catabolic process"/>
    <property type="evidence" value="ECO:0007669"/>
    <property type="project" value="InterPro"/>
</dbReference>
<gene>
    <name evidence="4" type="ORF">D3880_12195</name>
</gene>
<sequence length="215" mass="24215">MRSDAGGGDPVIDFYFDFFSPYGYFAAMQIERLAERYQRPLEWHAMLLGISVVKVMGLKPLLETPLKGEYILHDVPRLAALYGIPFRMPSRRIDSLPPARAFCWVKQHWPGQAAAFAKHLYCAYFQEDRDIGNPAVLAELAGEQGLEGRELRAAIDSQTIKQALRDSVSAALERGVFGAPSFVVDGQLIWGSDRLWMLEHWLAHGAWPEPGVRQD</sequence>
<dbReference type="InterPro" id="IPR001853">
    <property type="entry name" value="DSBA-like_thioredoxin_dom"/>
</dbReference>
<dbReference type="SUPFAM" id="SSF52833">
    <property type="entry name" value="Thioredoxin-like"/>
    <property type="match status" value="1"/>
</dbReference>
<comment type="similarity">
    <text evidence="1">Belongs to the GST superfamily. NadH family.</text>
</comment>
<evidence type="ECO:0000313" key="4">
    <source>
        <dbReference type="EMBL" id="AYC33078.1"/>
    </source>
</evidence>
<evidence type="ECO:0000256" key="2">
    <source>
        <dbReference type="PIRSR" id="PIRSR006386-1"/>
    </source>
</evidence>
<keyword evidence="5" id="KW-1185">Reference proteome</keyword>
<dbReference type="AlphaFoldDB" id="A0A385Z600"/>
<dbReference type="Pfam" id="PF01323">
    <property type="entry name" value="DSBA"/>
    <property type="match status" value="1"/>
</dbReference>
<proteinExistence type="inferred from homology"/>
<feature type="active site" description="Nucleophile" evidence="2">
    <location>
        <position position="20"/>
    </location>
</feature>
<dbReference type="CDD" id="cd03022">
    <property type="entry name" value="DsbA_HCCA_Iso"/>
    <property type="match status" value="1"/>
</dbReference>
<dbReference type="GO" id="GO:0006749">
    <property type="term" value="P:glutathione metabolic process"/>
    <property type="evidence" value="ECO:0007669"/>
    <property type="project" value="TreeGrafter"/>
</dbReference>
<comment type="catalytic activity">
    <reaction evidence="1">
        <text>2-hydroxychromene-2-carboxylate = (3E)-4-(2-hydroxyphenyl)-2-oxobut-3-enoate</text>
        <dbReference type="Rhea" id="RHEA:27401"/>
        <dbReference type="ChEBI" id="CHEBI:59350"/>
        <dbReference type="ChEBI" id="CHEBI:59353"/>
        <dbReference type="EC" id="5.99.1.4"/>
    </reaction>
</comment>
<organism evidence="4 5">
    <name type="scientific">Pseudomonas cavernae</name>
    <dbReference type="NCBI Taxonomy" id="2320867"/>
    <lineage>
        <taxon>Bacteria</taxon>
        <taxon>Pseudomonadati</taxon>
        <taxon>Pseudomonadota</taxon>
        <taxon>Gammaproteobacteria</taxon>
        <taxon>Pseudomonadales</taxon>
        <taxon>Pseudomonadaceae</taxon>
        <taxon>Pseudomonas</taxon>
    </lineage>
</organism>
<dbReference type="InterPro" id="IPR044087">
    <property type="entry name" value="NahD-like"/>
</dbReference>
<dbReference type="PANTHER" id="PTHR42943:SF2">
    <property type="entry name" value="GLUTATHIONE S-TRANSFERASE KAPPA 1"/>
    <property type="match status" value="1"/>
</dbReference>
<dbReference type="InterPro" id="IPR036249">
    <property type="entry name" value="Thioredoxin-like_sf"/>
</dbReference>
<feature type="domain" description="DSBA-like thioredoxin" evidence="3">
    <location>
        <begin position="11"/>
        <end position="201"/>
    </location>
</feature>
<accession>A0A385Z600</accession>
<name>A0A385Z600_9PSED</name>
<keyword evidence="1 4" id="KW-0413">Isomerase</keyword>
<dbReference type="Gene3D" id="3.40.30.10">
    <property type="entry name" value="Glutaredoxin"/>
    <property type="match status" value="1"/>
</dbReference>
<dbReference type="InterPro" id="IPR051924">
    <property type="entry name" value="GST_Kappa/NadH"/>
</dbReference>
<protein>
    <recommendedName>
        <fullName evidence="1">2-hydroxychromene-2-carboxylate isomerase</fullName>
        <ecNumber evidence="1">5.99.1.4</ecNumber>
    </recommendedName>
</protein>
<dbReference type="OrthoDB" id="5244108at2"/>
<dbReference type="KEGG" id="pcav:D3880_12195"/>
<evidence type="ECO:0000256" key="1">
    <source>
        <dbReference type="PIRNR" id="PIRNR006386"/>
    </source>
</evidence>
<dbReference type="EMBL" id="CP032419">
    <property type="protein sequence ID" value="AYC33078.1"/>
    <property type="molecule type" value="Genomic_DNA"/>
</dbReference>
<dbReference type="PANTHER" id="PTHR42943">
    <property type="entry name" value="GLUTATHIONE S-TRANSFERASE KAPPA"/>
    <property type="match status" value="1"/>
</dbReference>
<reference evidence="5" key="1">
    <citation type="submission" date="2018-09" db="EMBL/GenBank/DDBJ databases">
        <authorList>
            <person name="Zhu H."/>
        </authorList>
    </citation>
    <scope>NUCLEOTIDE SEQUENCE [LARGE SCALE GENOMIC DNA]</scope>
    <source>
        <strain evidence="5">K2W31S-8</strain>
    </source>
</reference>
<evidence type="ECO:0000259" key="3">
    <source>
        <dbReference type="Pfam" id="PF01323"/>
    </source>
</evidence>
<evidence type="ECO:0000313" key="5">
    <source>
        <dbReference type="Proteomes" id="UP000265560"/>
    </source>
</evidence>